<dbReference type="Proteomes" id="UP000182235">
    <property type="component" value="Unassembled WGS sequence"/>
</dbReference>
<dbReference type="GO" id="GO:0006777">
    <property type="term" value="P:Mo-molybdopterin cofactor biosynthetic process"/>
    <property type="evidence" value="ECO:0007669"/>
    <property type="project" value="InterPro"/>
</dbReference>
<dbReference type="AlphaFoldDB" id="A0A1J9QDC7"/>
<evidence type="ECO:0000313" key="3">
    <source>
        <dbReference type="Proteomes" id="UP000182235"/>
    </source>
</evidence>
<evidence type="ECO:0000313" key="2">
    <source>
        <dbReference type="EMBL" id="OJD13181.1"/>
    </source>
</evidence>
<dbReference type="OrthoDB" id="5531344at2759"/>
<dbReference type="EMBL" id="LGRN01000326">
    <property type="protein sequence ID" value="OJD13181.1"/>
    <property type="molecule type" value="Genomic_DNA"/>
</dbReference>
<dbReference type="SUPFAM" id="SSF54690">
    <property type="entry name" value="Molybdopterin synthase subunit MoaE"/>
    <property type="match status" value="1"/>
</dbReference>
<dbReference type="STRING" id="1447872.A0A1J9QDC7"/>
<reference evidence="2 3" key="1">
    <citation type="submission" date="2015-07" db="EMBL/GenBank/DDBJ databases">
        <title>Emmonsia species relationships and genome sequence.</title>
        <authorList>
            <consortium name="The Broad Institute Genomics Platform"/>
            <person name="Cuomo C.A."/>
            <person name="Munoz J.F."/>
            <person name="Imamovic A."/>
            <person name="Priest M.E."/>
            <person name="Young S."/>
            <person name="Clay O.K."/>
            <person name="McEwen J.G."/>
        </authorList>
    </citation>
    <scope>NUCLEOTIDE SEQUENCE [LARGE SCALE GENOMIC DNA]</scope>
    <source>
        <strain evidence="2 3">UAMH 9510</strain>
    </source>
</reference>
<dbReference type="Pfam" id="PF02391">
    <property type="entry name" value="MoaE"/>
    <property type="match status" value="1"/>
</dbReference>
<name>A0A1J9QDC7_9EURO</name>
<protein>
    <recommendedName>
        <fullName evidence="4">Common component for nitrate reductase and xanthine dehydrogenase protein H</fullName>
    </recommendedName>
</protein>
<keyword evidence="3" id="KW-1185">Reference proteome</keyword>
<dbReference type="Gene3D" id="3.90.1170.40">
    <property type="entry name" value="Molybdopterin biosynthesis MoaE subunit"/>
    <property type="match status" value="2"/>
</dbReference>
<dbReference type="PANTHER" id="PTHR23404">
    <property type="entry name" value="MOLYBDOPTERIN SYNTHASE RELATED"/>
    <property type="match status" value="1"/>
</dbReference>
<feature type="region of interest" description="Disordered" evidence="1">
    <location>
        <begin position="1"/>
        <end position="30"/>
    </location>
</feature>
<feature type="region of interest" description="Disordered" evidence="1">
    <location>
        <begin position="146"/>
        <end position="168"/>
    </location>
</feature>
<evidence type="ECO:0008006" key="4">
    <source>
        <dbReference type="Google" id="ProtNLM"/>
    </source>
</evidence>
<proteinExistence type="predicted"/>
<dbReference type="InterPro" id="IPR036563">
    <property type="entry name" value="MoaE_sf"/>
</dbReference>
<sequence>MSLTARGSGRCSSTRGPARRVSTCPTRRKPLPAHLNPANCSQTQHYPDFNIHLELTYNPLDPTKSLAQVRSPDAGANVRFLGTTQSTFNDRLVARLTYSEVAVTEESIAIAVSAGHRGAAWKAGEEALEQCMEKAEIWKREEFVEAGEGEGEWRANRDTDPRGNLAGQ</sequence>
<accession>A0A1J9QDC7</accession>
<feature type="compositionally biased region" description="Polar residues" evidence="1">
    <location>
        <begin position="1"/>
        <end position="15"/>
    </location>
</feature>
<comment type="caution">
    <text evidence="2">The sequence shown here is derived from an EMBL/GenBank/DDBJ whole genome shotgun (WGS) entry which is preliminary data.</text>
</comment>
<dbReference type="InterPro" id="IPR003448">
    <property type="entry name" value="Mopterin_biosynth_MoaE"/>
</dbReference>
<gene>
    <name evidence="2" type="ORF">AJ78_06343</name>
</gene>
<dbReference type="VEuPathDB" id="FungiDB:AJ78_06343"/>
<organism evidence="2 3">
    <name type="scientific">Emergomyces pasteurianus Ep9510</name>
    <dbReference type="NCBI Taxonomy" id="1447872"/>
    <lineage>
        <taxon>Eukaryota</taxon>
        <taxon>Fungi</taxon>
        <taxon>Dikarya</taxon>
        <taxon>Ascomycota</taxon>
        <taxon>Pezizomycotina</taxon>
        <taxon>Eurotiomycetes</taxon>
        <taxon>Eurotiomycetidae</taxon>
        <taxon>Onygenales</taxon>
        <taxon>Ajellomycetaceae</taxon>
        <taxon>Emergomyces</taxon>
    </lineage>
</organism>
<feature type="compositionally biased region" description="Basic and acidic residues" evidence="1">
    <location>
        <begin position="151"/>
        <end position="161"/>
    </location>
</feature>
<evidence type="ECO:0000256" key="1">
    <source>
        <dbReference type="SAM" id="MobiDB-lite"/>
    </source>
</evidence>